<dbReference type="AlphaFoldDB" id="A0A563EYB5"/>
<name>A0A563EYB5_9PSEU</name>
<evidence type="ECO:0000313" key="2">
    <source>
        <dbReference type="EMBL" id="TWP52134.1"/>
    </source>
</evidence>
<evidence type="ECO:0000313" key="3">
    <source>
        <dbReference type="Proteomes" id="UP000316639"/>
    </source>
</evidence>
<evidence type="ECO:0000256" key="1">
    <source>
        <dbReference type="SAM" id="MobiDB-lite"/>
    </source>
</evidence>
<dbReference type="EMBL" id="VOBR01000006">
    <property type="protein sequence ID" value="TWP52134.1"/>
    <property type="molecule type" value="Genomic_DNA"/>
</dbReference>
<dbReference type="InterPro" id="IPR004401">
    <property type="entry name" value="YbaB/EbfC"/>
</dbReference>
<protein>
    <submittedName>
        <fullName evidence="2">YbaB/EbfC family nucleoid-associated protein</fullName>
    </submittedName>
</protein>
<dbReference type="InterPro" id="IPR036894">
    <property type="entry name" value="YbaB-like_sf"/>
</dbReference>
<feature type="compositionally biased region" description="Low complexity" evidence="1">
    <location>
        <begin position="133"/>
        <end position="144"/>
    </location>
</feature>
<dbReference type="Proteomes" id="UP000316639">
    <property type="component" value="Unassembled WGS sequence"/>
</dbReference>
<dbReference type="Pfam" id="PF02575">
    <property type="entry name" value="YbaB_DNA_bd"/>
    <property type="match status" value="1"/>
</dbReference>
<comment type="caution">
    <text evidence="2">The sequence shown here is derived from an EMBL/GenBank/DDBJ whole genome shotgun (WGS) entry which is preliminary data.</text>
</comment>
<dbReference type="RefSeq" id="WP_146350930.1">
    <property type="nucleotide sequence ID" value="NZ_VOBR01000006.1"/>
</dbReference>
<gene>
    <name evidence="2" type="ORF">FKR81_11165</name>
</gene>
<dbReference type="GO" id="GO:0003677">
    <property type="term" value="F:DNA binding"/>
    <property type="evidence" value="ECO:0007669"/>
    <property type="project" value="InterPro"/>
</dbReference>
<organism evidence="2 3">
    <name type="scientific">Lentzea tibetensis</name>
    <dbReference type="NCBI Taxonomy" id="2591470"/>
    <lineage>
        <taxon>Bacteria</taxon>
        <taxon>Bacillati</taxon>
        <taxon>Actinomycetota</taxon>
        <taxon>Actinomycetes</taxon>
        <taxon>Pseudonocardiales</taxon>
        <taxon>Pseudonocardiaceae</taxon>
        <taxon>Lentzea</taxon>
    </lineage>
</organism>
<proteinExistence type="predicted"/>
<dbReference type="Gene3D" id="3.30.1310.10">
    <property type="entry name" value="Nucleoid-associated protein YbaB-like domain"/>
    <property type="match status" value="1"/>
</dbReference>
<keyword evidence="3" id="KW-1185">Reference proteome</keyword>
<accession>A0A563EYB5</accession>
<sequence length="164" mass="17599">MSDAADALVRRIEAIDTVAADNRHRAESFQRMADQIREADGRATSEDGVVTVVATADGAVRSITFSDEVRDVAPMALSATALHTIAKARANAARMQAEIVRGALGDTELLDRVLDSNTTMFGDERPRDPGPAPASRSAQAPSPRHAAHDDEGEFSVFKNNRSAW</sequence>
<dbReference type="OrthoDB" id="3637045at2"/>
<dbReference type="SUPFAM" id="SSF82607">
    <property type="entry name" value="YbaB-like"/>
    <property type="match status" value="1"/>
</dbReference>
<feature type="region of interest" description="Disordered" evidence="1">
    <location>
        <begin position="118"/>
        <end position="164"/>
    </location>
</feature>
<reference evidence="2 3" key="1">
    <citation type="submission" date="2019-07" db="EMBL/GenBank/DDBJ databases">
        <title>Lentzea xizangensis sp. nov., isolated from Qinghai-Tibetan Plateau Soils.</title>
        <authorList>
            <person name="Huang J."/>
        </authorList>
    </citation>
    <scope>NUCLEOTIDE SEQUENCE [LARGE SCALE GENOMIC DNA]</scope>
    <source>
        <strain evidence="2 3">FXJ1.1311</strain>
    </source>
</reference>